<evidence type="ECO:0000313" key="1">
    <source>
        <dbReference type="EMBL" id="QEL63586.1"/>
    </source>
</evidence>
<evidence type="ECO:0008006" key="3">
    <source>
        <dbReference type="Google" id="ProtNLM"/>
    </source>
</evidence>
<dbReference type="EMBL" id="CP022579">
    <property type="protein sequence ID" value="QEL63586.1"/>
    <property type="molecule type" value="Genomic_DNA"/>
</dbReference>
<dbReference type="KEGG" id="otr:OTERR_01100"/>
<organism evidence="1 2">
    <name type="scientific">Oryzomicrobium terrae</name>
    <dbReference type="NCBI Taxonomy" id="1735038"/>
    <lineage>
        <taxon>Bacteria</taxon>
        <taxon>Pseudomonadati</taxon>
        <taxon>Pseudomonadota</taxon>
        <taxon>Betaproteobacteria</taxon>
        <taxon>Rhodocyclales</taxon>
        <taxon>Rhodocyclaceae</taxon>
        <taxon>Oryzomicrobium</taxon>
    </lineage>
</organism>
<protein>
    <recommendedName>
        <fullName evidence="3">YqjK-like protein</fullName>
    </recommendedName>
</protein>
<dbReference type="AlphaFoldDB" id="A0A5C1E3T7"/>
<keyword evidence="2" id="KW-1185">Reference proteome</keyword>
<name>A0A5C1E3T7_9RHOO</name>
<proteinExistence type="predicted"/>
<evidence type="ECO:0000313" key="2">
    <source>
        <dbReference type="Proteomes" id="UP000323671"/>
    </source>
</evidence>
<dbReference type="Proteomes" id="UP000323671">
    <property type="component" value="Chromosome"/>
</dbReference>
<gene>
    <name evidence="1" type="ORF">OTERR_01100</name>
</gene>
<sequence length="100" mass="11500">MNERRLELAMRRGWLQSEIDLQRRRIAAQAQPLAQTLGKVDGLADRVRRLREHPGLIGAAVAALVILRPRRLWRWGKRGLALWTLGRSLRGRLADFLARS</sequence>
<dbReference type="RefSeq" id="WP_054619791.1">
    <property type="nucleotide sequence ID" value="NZ_CP022579.1"/>
</dbReference>
<dbReference type="Pfam" id="PF13997">
    <property type="entry name" value="YqjK"/>
    <property type="match status" value="1"/>
</dbReference>
<dbReference type="InterPro" id="IPR025612">
    <property type="entry name" value="YqjK"/>
</dbReference>
<accession>A0A5C1E3T7</accession>
<reference evidence="1 2" key="1">
    <citation type="submission" date="2017-07" db="EMBL/GenBank/DDBJ databases">
        <title>Complete genome sequence of Oryzomicrobium terrae TPP412.</title>
        <authorList>
            <person name="Chiu L.-W."/>
            <person name="Lo K.-J."/>
            <person name="Tsai Y.-M."/>
            <person name="Lin S.-S."/>
            <person name="Kuo C.-H."/>
            <person name="Liu C.-T."/>
        </authorList>
    </citation>
    <scope>NUCLEOTIDE SEQUENCE [LARGE SCALE GENOMIC DNA]</scope>
    <source>
        <strain evidence="1 2">TPP412</strain>
    </source>
</reference>